<keyword evidence="5" id="KW-1185">Reference proteome</keyword>
<dbReference type="InterPro" id="IPR003715">
    <property type="entry name" value="Poly_export_N"/>
</dbReference>
<evidence type="ECO:0000313" key="4">
    <source>
        <dbReference type="EMBL" id="SFP38306.1"/>
    </source>
</evidence>
<dbReference type="InterPro" id="IPR049712">
    <property type="entry name" value="Poly_export"/>
</dbReference>
<dbReference type="EMBL" id="FOXF01000019">
    <property type="protein sequence ID" value="SFP38306.1"/>
    <property type="molecule type" value="Genomic_DNA"/>
</dbReference>
<proteinExistence type="predicted"/>
<name>A0A662ZH94_9GAMM</name>
<dbReference type="PANTHER" id="PTHR33619">
    <property type="entry name" value="POLYSACCHARIDE EXPORT PROTEIN GFCE-RELATED"/>
    <property type="match status" value="1"/>
</dbReference>
<keyword evidence="1 2" id="KW-0732">Signal</keyword>
<organism evidence="4 5">
    <name type="scientific">Ruminobacter amylophilus</name>
    <dbReference type="NCBI Taxonomy" id="867"/>
    <lineage>
        <taxon>Bacteria</taxon>
        <taxon>Pseudomonadati</taxon>
        <taxon>Pseudomonadota</taxon>
        <taxon>Gammaproteobacteria</taxon>
        <taxon>Aeromonadales</taxon>
        <taxon>Succinivibrionaceae</taxon>
        <taxon>Ruminobacter</taxon>
    </lineage>
</organism>
<dbReference type="AlphaFoldDB" id="A0A662ZH94"/>
<dbReference type="Gene3D" id="3.10.560.10">
    <property type="entry name" value="Outer membrane lipoprotein wza domain like"/>
    <property type="match status" value="2"/>
</dbReference>
<dbReference type="GO" id="GO:0006811">
    <property type="term" value="P:monoatomic ion transport"/>
    <property type="evidence" value="ECO:0007669"/>
    <property type="project" value="UniProtKB-KW"/>
</dbReference>
<evidence type="ECO:0000256" key="2">
    <source>
        <dbReference type="SAM" id="SignalP"/>
    </source>
</evidence>
<reference evidence="4 5" key="1">
    <citation type="submission" date="2016-10" db="EMBL/GenBank/DDBJ databases">
        <authorList>
            <person name="Varghese N."/>
            <person name="Submissions S."/>
        </authorList>
    </citation>
    <scope>NUCLEOTIDE SEQUENCE [LARGE SCALE GENOMIC DNA]</scope>
    <source>
        <strain evidence="4 5">DSM 1361</strain>
    </source>
</reference>
<dbReference type="RefSeq" id="WP_093141985.1">
    <property type="nucleotide sequence ID" value="NZ_FOXF01000019.1"/>
</dbReference>
<dbReference type="GO" id="GO:0046930">
    <property type="term" value="C:pore complex"/>
    <property type="evidence" value="ECO:0007669"/>
    <property type="project" value="UniProtKB-KW"/>
</dbReference>
<dbReference type="PANTHER" id="PTHR33619:SF3">
    <property type="entry name" value="POLYSACCHARIDE EXPORT PROTEIN GFCE-RELATED"/>
    <property type="match status" value="1"/>
</dbReference>
<dbReference type="GO" id="GO:0015159">
    <property type="term" value="F:polysaccharide transmembrane transporter activity"/>
    <property type="evidence" value="ECO:0007669"/>
    <property type="project" value="InterPro"/>
</dbReference>
<sequence>MISKLADCIKTALLISLVSAPVALTGCSLPHAGPSYGDIKDQKKQQTPVSLVMVDENVTDLLNSGNEKSTFFDVFGDTKPEAYKISRGDTLDIYIWESAPALLFGTSSVNSENLAVTSQKLPTQIIESDGKISVPFVGMISVVGKTVREVEKEIIRNLDGKANNPQVMINVLTKPTDNVTILGDVKGGSKVSLSPKGERILDAIASSAGVANSFNKITISLTRNGKTVDMPLETVIKDPKQNIYLNAGDVMIAMYQPWSFSVMGANGGAAREINFESTGINLVQALSRAGGLNDNMADPAGVFVFRFEDKDTYKKLSDEFNSIENASAQNNSGSSTKSWVYPMEQMDKYNKLQSIPVVYQIDFSQPGAFFSSQNFSVKNGDVIYVATSSSYELSKFLRIVGLIVNPFISWGNSINKMTD</sequence>
<protein>
    <submittedName>
        <fullName evidence="4">Polysaccharide export outer membrane protein</fullName>
    </submittedName>
</protein>
<dbReference type="Proteomes" id="UP000243745">
    <property type="component" value="Unassembled WGS sequence"/>
</dbReference>
<dbReference type="Gene3D" id="3.30.1950.10">
    <property type="entry name" value="wza like domain"/>
    <property type="match status" value="1"/>
</dbReference>
<dbReference type="GO" id="GO:0015288">
    <property type="term" value="F:porin activity"/>
    <property type="evidence" value="ECO:0007669"/>
    <property type="project" value="UniProtKB-KW"/>
</dbReference>
<feature type="domain" description="Polysaccharide export protein N-terminal" evidence="3">
    <location>
        <begin position="79"/>
        <end position="171"/>
    </location>
</feature>
<gene>
    <name evidence="4" type="ORF">SAMN02910344_01242</name>
</gene>
<dbReference type="PROSITE" id="PS51257">
    <property type="entry name" value="PROKAR_LIPOPROTEIN"/>
    <property type="match status" value="1"/>
</dbReference>
<dbReference type="Pfam" id="PF02563">
    <property type="entry name" value="Poly_export"/>
    <property type="match status" value="1"/>
</dbReference>
<feature type="chain" id="PRO_5024959706" evidence="2">
    <location>
        <begin position="26"/>
        <end position="419"/>
    </location>
</feature>
<evidence type="ECO:0000313" key="5">
    <source>
        <dbReference type="Proteomes" id="UP000243745"/>
    </source>
</evidence>
<evidence type="ECO:0000256" key="1">
    <source>
        <dbReference type="ARBA" id="ARBA00022729"/>
    </source>
</evidence>
<evidence type="ECO:0000259" key="3">
    <source>
        <dbReference type="Pfam" id="PF02563"/>
    </source>
</evidence>
<accession>A0A662ZH94</accession>
<feature type="signal peptide" evidence="2">
    <location>
        <begin position="1"/>
        <end position="25"/>
    </location>
</feature>
<dbReference type="OrthoDB" id="9808948at2"/>
<dbReference type="GO" id="GO:0009279">
    <property type="term" value="C:cell outer membrane"/>
    <property type="evidence" value="ECO:0007669"/>
    <property type="project" value="UniProtKB-SubCell"/>
</dbReference>